<dbReference type="InterPro" id="IPR000789">
    <property type="entry name" value="Cyclin-dep_kinase_reg-sub"/>
</dbReference>
<comment type="function">
    <text evidence="4">Binds to the catalytic subunit of the cyclin dependent kinases and is essential for their biological function.</text>
</comment>
<dbReference type="Proteomes" id="UP001163828">
    <property type="component" value="Unassembled WGS sequence"/>
</dbReference>
<dbReference type="SUPFAM" id="SSF55637">
    <property type="entry name" value="Cell cycle regulatory proteins"/>
    <property type="match status" value="1"/>
</dbReference>
<dbReference type="Gene3D" id="3.30.170.10">
    <property type="entry name" value="Cyclin-dependent kinase, regulatory subunit"/>
    <property type="match status" value="1"/>
</dbReference>
<evidence type="ECO:0000256" key="4">
    <source>
        <dbReference type="RuleBase" id="RU311113"/>
    </source>
</evidence>
<reference evidence="5" key="1">
    <citation type="submission" date="2022-08" db="EMBL/GenBank/DDBJ databases">
        <authorList>
            <consortium name="DOE Joint Genome Institute"/>
            <person name="Min B."/>
            <person name="Riley R."/>
            <person name="Sierra-Patev S."/>
            <person name="Naranjo-Ortiz M."/>
            <person name="Looney B."/>
            <person name="Konkel Z."/>
            <person name="Slot J.C."/>
            <person name="Sakamoto Y."/>
            <person name="Steenwyk J.L."/>
            <person name="Rokas A."/>
            <person name="Carro J."/>
            <person name="Camarero S."/>
            <person name="Ferreira P."/>
            <person name="Molpeceres G."/>
            <person name="Ruiz-Duenas F.J."/>
            <person name="Serrano A."/>
            <person name="Henrissat B."/>
            <person name="Drula E."/>
            <person name="Hughes K.W."/>
            <person name="Mata J.L."/>
            <person name="Ishikawa N.K."/>
            <person name="Vargas-Isla R."/>
            <person name="Ushijima S."/>
            <person name="Smith C.A."/>
            <person name="Ahrendt S."/>
            <person name="Andreopoulos W."/>
            <person name="He G."/>
            <person name="Labutti K."/>
            <person name="Lipzen A."/>
            <person name="Ng V."/>
            <person name="Sandor L."/>
            <person name="Barry K."/>
            <person name="Martinez A.T."/>
            <person name="Xiao Y."/>
            <person name="Gibbons J.G."/>
            <person name="Terashima K."/>
            <person name="Hibbett D.S."/>
            <person name="Grigoriev I.V."/>
        </authorList>
    </citation>
    <scope>NUCLEOTIDE SEQUENCE</scope>
    <source>
        <strain evidence="5">TFB10827</strain>
    </source>
</reference>
<protein>
    <recommendedName>
        <fullName evidence="4">Cyclin-dependent kinases regulatory subunit</fullName>
    </recommendedName>
</protein>
<name>A0ABQ8Q4I3_9AGAR</name>
<dbReference type="PROSITE" id="PS00944">
    <property type="entry name" value="CKS_1"/>
    <property type="match status" value="1"/>
</dbReference>
<dbReference type="EMBL" id="MU790768">
    <property type="protein sequence ID" value="KAJ3993407.1"/>
    <property type="molecule type" value="Genomic_DNA"/>
</dbReference>
<dbReference type="InterPro" id="IPR036858">
    <property type="entry name" value="Cyclin-dep_kinase_reg-sub_sf"/>
</dbReference>
<evidence type="ECO:0000256" key="3">
    <source>
        <dbReference type="ARBA" id="ARBA00023306"/>
    </source>
</evidence>
<comment type="caution">
    <text evidence="5">The sequence shown here is derived from an EMBL/GenBank/DDBJ whole genome shotgun (WGS) entry which is preliminary data.</text>
</comment>
<keyword evidence="6" id="KW-1185">Reference proteome</keyword>
<proteinExistence type="inferred from homology"/>
<comment type="similarity">
    <text evidence="1 4">Belongs to the CKS family.</text>
</comment>
<evidence type="ECO:0000256" key="2">
    <source>
        <dbReference type="ARBA" id="ARBA00022618"/>
    </source>
</evidence>
<dbReference type="PANTHER" id="PTHR23415">
    <property type="entry name" value="CYCLIN-DEPENDENT KINASES REGULATORY SUBUNIT/60S RIBOSOME SUBUNIT BIOGENESIS PROTEIN NIP7"/>
    <property type="match status" value="1"/>
</dbReference>
<gene>
    <name evidence="5" type="ORF">F5050DRAFT_717846</name>
</gene>
<accession>A0ABQ8Q4I3</accession>
<keyword evidence="2 4" id="KW-0132">Cell division</keyword>
<dbReference type="PRINTS" id="PR00296">
    <property type="entry name" value="CYCLINKINASE"/>
</dbReference>
<evidence type="ECO:0000256" key="1">
    <source>
        <dbReference type="ARBA" id="ARBA00007782"/>
    </source>
</evidence>
<evidence type="ECO:0000313" key="6">
    <source>
        <dbReference type="Proteomes" id="UP001163828"/>
    </source>
</evidence>
<dbReference type="Pfam" id="PF01111">
    <property type="entry name" value="CKS"/>
    <property type="match status" value="1"/>
</dbReference>
<organism evidence="5 6">
    <name type="scientific">Lentinula boryana</name>
    <dbReference type="NCBI Taxonomy" id="40481"/>
    <lineage>
        <taxon>Eukaryota</taxon>
        <taxon>Fungi</taxon>
        <taxon>Dikarya</taxon>
        <taxon>Basidiomycota</taxon>
        <taxon>Agaricomycotina</taxon>
        <taxon>Agaricomycetes</taxon>
        <taxon>Agaricomycetidae</taxon>
        <taxon>Agaricales</taxon>
        <taxon>Marasmiineae</taxon>
        <taxon>Omphalotaceae</taxon>
        <taxon>Lentinula</taxon>
    </lineage>
</organism>
<dbReference type="SMART" id="SM01084">
    <property type="entry name" value="CKS"/>
    <property type="match status" value="1"/>
</dbReference>
<sequence length="122" mass="14712">MSAVPESSEENSKRQAEQRKLEEILEKINYSDRYTDDIFEYRHVILPKQLLKYIPEEFWDQRTGALRLLEDEEWRSLGIKQSLGWEHYEVHVPEPHVLLFRRSKDYVPPTLSTLRAKEARRK</sequence>
<dbReference type="PROSITE" id="PS00945">
    <property type="entry name" value="CKS_2"/>
    <property type="match status" value="1"/>
</dbReference>
<evidence type="ECO:0000313" key="5">
    <source>
        <dbReference type="EMBL" id="KAJ3993407.1"/>
    </source>
</evidence>
<keyword evidence="3 4" id="KW-0131">Cell cycle</keyword>